<dbReference type="SUPFAM" id="SSF48208">
    <property type="entry name" value="Six-hairpin glycosidases"/>
    <property type="match status" value="1"/>
</dbReference>
<evidence type="ECO:0000313" key="2">
    <source>
        <dbReference type="EMBL" id="SFP85245.1"/>
    </source>
</evidence>
<name>A0A1I5TQD3_9BACT</name>
<dbReference type="SUPFAM" id="SSF52317">
    <property type="entry name" value="Class I glutamine amidotransferase-like"/>
    <property type="match status" value="1"/>
</dbReference>
<dbReference type="InterPro" id="IPR008928">
    <property type="entry name" value="6-hairpin_glycosidase_sf"/>
</dbReference>
<dbReference type="Gene3D" id="3.40.50.880">
    <property type="match status" value="1"/>
</dbReference>
<dbReference type="EMBL" id="FOXQ01000002">
    <property type="protein sequence ID" value="SFP85245.1"/>
    <property type="molecule type" value="Genomic_DNA"/>
</dbReference>
<protein>
    <submittedName>
        <fullName evidence="2">Unsaturated rhamnogalacturonyl hydrolase</fullName>
    </submittedName>
</protein>
<gene>
    <name evidence="2" type="ORF">SAMN05444277_102248</name>
</gene>
<evidence type="ECO:0000256" key="1">
    <source>
        <dbReference type="ARBA" id="ARBA00022801"/>
    </source>
</evidence>
<dbReference type="Proteomes" id="UP000199031">
    <property type="component" value="Unassembled WGS sequence"/>
</dbReference>
<dbReference type="InterPro" id="IPR012341">
    <property type="entry name" value="6hp_glycosidase-like_sf"/>
</dbReference>
<dbReference type="STRING" id="1465490.SAMN05444277_102248"/>
<dbReference type="InterPro" id="IPR029062">
    <property type="entry name" value="Class_I_gatase-like"/>
</dbReference>
<dbReference type="InterPro" id="IPR010905">
    <property type="entry name" value="Glyco_hydro_88"/>
</dbReference>
<organism evidence="2 3">
    <name type="scientific">Parafilimonas terrae</name>
    <dbReference type="NCBI Taxonomy" id="1465490"/>
    <lineage>
        <taxon>Bacteria</taxon>
        <taxon>Pseudomonadati</taxon>
        <taxon>Bacteroidota</taxon>
        <taxon>Chitinophagia</taxon>
        <taxon>Chitinophagales</taxon>
        <taxon>Chitinophagaceae</taxon>
        <taxon>Parafilimonas</taxon>
    </lineage>
</organism>
<dbReference type="PANTHER" id="PTHR33886">
    <property type="entry name" value="UNSATURATED RHAMNOGALACTURONAN HYDROLASE (EUROFUNG)"/>
    <property type="match status" value="1"/>
</dbReference>
<evidence type="ECO:0000313" key="3">
    <source>
        <dbReference type="Proteomes" id="UP000199031"/>
    </source>
</evidence>
<keyword evidence="1 2" id="KW-0378">Hydrolase</keyword>
<dbReference type="AlphaFoldDB" id="A0A1I5TQD3"/>
<dbReference type="Gene3D" id="1.50.10.10">
    <property type="match status" value="1"/>
</dbReference>
<keyword evidence="3" id="KW-1185">Reference proteome</keyword>
<proteinExistence type="predicted"/>
<dbReference type="PANTHER" id="PTHR33886:SF8">
    <property type="entry name" value="UNSATURATED RHAMNOGALACTURONAN HYDROLASE (EUROFUNG)"/>
    <property type="match status" value="1"/>
</dbReference>
<reference evidence="2 3" key="1">
    <citation type="submission" date="2016-10" db="EMBL/GenBank/DDBJ databases">
        <authorList>
            <person name="de Groot N.N."/>
        </authorList>
    </citation>
    <scope>NUCLEOTIDE SEQUENCE [LARGE SCALE GENOMIC DNA]</scope>
    <source>
        <strain evidence="2 3">DSM 28286</strain>
    </source>
</reference>
<dbReference type="Pfam" id="PF07470">
    <property type="entry name" value="Glyco_hydro_88"/>
    <property type="match status" value="1"/>
</dbReference>
<dbReference type="GO" id="GO:0005975">
    <property type="term" value="P:carbohydrate metabolic process"/>
    <property type="evidence" value="ECO:0007669"/>
    <property type="project" value="InterPro"/>
</dbReference>
<dbReference type="GO" id="GO:0016787">
    <property type="term" value="F:hydrolase activity"/>
    <property type="evidence" value="ECO:0007669"/>
    <property type="project" value="UniProtKB-KW"/>
</dbReference>
<sequence length="620" mass="70251">MICCAAGVSKAQQNLSYGEAMAKTVMTVWKDSLARVWTYDQGVVYGGLEALWKNTGNADYFNYIQKNIDHYVNDDGTIKTYDKEKYNIDNIKNGNALLMLYNVTGKEKYFKAASLLREQLREQPRTHEGGFWHKKVYPWQMWLDGLYMGEPFYAMYAQRVQDDTAFNDIASQFIFMEKHSRDTKTGLLYHGWDESKEQQWANKETGTSPNFWGRAMGWYGMALVDVLQYFPDDNPHKKELVDILNRFAAAVVKVQDDKTGLWWDVLNFPNRQGNYFEASASCMFVYALAKGTRLGYLPSSYLPAAEKGYKGIIKKFVVKDANGLVHLDGTVSVSGLGGNPYRDGSYAYYLREKVVRDDLKGVGAFIQMCAEMDMIPTMNLGKGKTVLLDGYFNHEKKYDAASNDTIQYHYVWNEDDNNGYSLLGHVFNKYGVATTFSAEKPTAAILSKASMYIIVDPDTPKENPNPNYIQADDIKLISDWVKQGGTLLLLGNDSGNAEFEHFNNLAATFGIHFNEGSYNRVTGAQFEMGAININANNPIFKSTKKIYIKELSTLQLQSPAKAVLTKEDKNIMAVAKYGKGTVFAVGDPWLYNEYTNGRKLPKEFENYKAAEELAKWLIKQ</sequence>
<dbReference type="InterPro" id="IPR052043">
    <property type="entry name" value="PolySaccharide_Degr_Enz"/>
</dbReference>
<accession>A0A1I5TQD3</accession>